<dbReference type="InterPro" id="IPR025609">
    <property type="entry name" value="Lsm14-like_N"/>
</dbReference>
<evidence type="ECO:0000256" key="1">
    <source>
        <dbReference type="ARBA" id="ARBA00004201"/>
    </source>
</evidence>
<dbReference type="GO" id="GO:0034063">
    <property type="term" value="P:stress granule assembly"/>
    <property type="evidence" value="ECO:0007669"/>
    <property type="project" value="TreeGrafter"/>
</dbReference>
<dbReference type="PROSITE" id="PS52002">
    <property type="entry name" value="SM"/>
    <property type="match status" value="1"/>
</dbReference>
<sequence>MAAENSATASSSRSGGGATADSYIGSLISLTSKSEIRYEGILYNINTEESSIGLRNVRSFGTEGRKKDGPQVPLGDKIYEYILFRGSDIKDLQVKSSPPVQSTQPINSDPAIIQSHYPLPATASTSLPTAVSGSLTDLGSHSTQLGHPGSTFQNGLPLYQPGGNLNSWGPSPPPNANGSGIAMPMYWQGFYGTPNGLTQLPQQSLLQPPPGLSMPPSMQQMPYSGFNSSLPAGASSFPVPPLQSVSPASETMSNPMPNKAPISAIPTSTQSSRLSTLAPLSSSIPDNSGMPLVASKPSAISGPVVLLHQTMSQTSTSVSGISRSVLAETPTPSLITPGQLLQSGPTTAPSTQHLQTAQKDVEVVQVSPKPSRLQPVTVATETPPPILPLPQSTRFQKLPSGATYQMRNNYRGRGGRGPGLGPGPARTPVAKFTEDFDFIAMNEKFKKDEVWGHLGKCNKSQSKDENGDFSDEDDLQDEDDAELPKIEPVYNKDNFFDSLSCNALDNDPNHGRTRYSEQMKLDTETFGEFSRYGGGRGGRGPGRGGRFRGSYRGRGYGGYGYVSRGRGRGMESGLGLACMFAIFFCWLFQ</sequence>
<dbReference type="InterPro" id="IPR047575">
    <property type="entry name" value="Sm"/>
</dbReference>
<evidence type="ECO:0000256" key="8">
    <source>
        <dbReference type="PROSITE-ProRule" id="PRU00869"/>
    </source>
</evidence>
<keyword evidence="10" id="KW-0472">Membrane</keyword>
<evidence type="ECO:0000256" key="5">
    <source>
        <dbReference type="ARBA" id="ARBA00022664"/>
    </source>
</evidence>
<feature type="region of interest" description="Disordered" evidence="9">
    <location>
        <begin position="367"/>
        <end position="393"/>
    </location>
</feature>
<feature type="region of interest" description="Disordered" evidence="9">
    <location>
        <begin position="457"/>
        <end position="477"/>
    </location>
</feature>
<keyword evidence="3" id="KW-0963">Cytoplasm</keyword>
<evidence type="ECO:0008006" key="17">
    <source>
        <dbReference type="Google" id="ProtNLM"/>
    </source>
</evidence>
<evidence type="ECO:0000256" key="9">
    <source>
        <dbReference type="SAM" id="MobiDB-lite"/>
    </source>
</evidence>
<evidence type="ECO:0000256" key="2">
    <source>
        <dbReference type="ARBA" id="ARBA00010415"/>
    </source>
</evidence>
<evidence type="ECO:0000256" key="3">
    <source>
        <dbReference type="ARBA" id="ARBA00022490"/>
    </source>
</evidence>
<evidence type="ECO:0000259" key="13">
    <source>
        <dbReference type="PROSITE" id="PS51536"/>
    </source>
</evidence>
<keyword evidence="16" id="KW-1185">Reference proteome</keyword>
<dbReference type="Pfam" id="PF09532">
    <property type="entry name" value="FDF"/>
    <property type="match status" value="1"/>
</dbReference>
<dbReference type="PROSITE" id="PS51536">
    <property type="entry name" value="TFG"/>
    <property type="match status" value="1"/>
</dbReference>
<keyword evidence="10" id="KW-0812">Transmembrane</keyword>
<feature type="compositionally biased region" description="Acidic residues" evidence="9">
    <location>
        <begin position="467"/>
        <end position="477"/>
    </location>
</feature>
<dbReference type="PROSITE" id="PS51513">
    <property type="entry name" value="FFD"/>
    <property type="match status" value="1"/>
</dbReference>
<accession>A0AAD1ZE08</accession>
<dbReference type="SMART" id="SM01199">
    <property type="entry name" value="FDF"/>
    <property type="match status" value="1"/>
</dbReference>
<dbReference type="InterPro" id="IPR010920">
    <property type="entry name" value="LSM_dom_sf"/>
</dbReference>
<dbReference type="PANTHER" id="PTHR13586:SF0">
    <property type="entry name" value="TRAILER HITCH, ISOFORM H"/>
    <property type="match status" value="1"/>
</dbReference>
<feature type="short sequence motif" description="TFG box" evidence="8">
    <location>
        <begin position="510"/>
        <end position="530"/>
    </location>
</feature>
<dbReference type="Gene3D" id="2.30.30.100">
    <property type="match status" value="1"/>
</dbReference>
<evidence type="ECO:0000256" key="7">
    <source>
        <dbReference type="PROSITE-ProRule" id="PRU00846"/>
    </source>
</evidence>
<evidence type="ECO:0000259" key="14">
    <source>
        <dbReference type="PROSITE" id="PS52002"/>
    </source>
</evidence>
<reference evidence="15" key="1">
    <citation type="submission" date="2023-05" db="EMBL/GenBank/DDBJ databases">
        <authorList>
            <person name="Huff M."/>
        </authorList>
    </citation>
    <scope>NUCLEOTIDE SEQUENCE</scope>
</reference>
<evidence type="ECO:0000256" key="4">
    <source>
        <dbReference type="ARBA" id="ARBA00022491"/>
    </source>
</evidence>
<feature type="compositionally biased region" description="Polar residues" evidence="9">
    <location>
        <begin position="243"/>
        <end position="254"/>
    </location>
</feature>
<keyword evidence="4" id="KW-0678">Repressor</keyword>
<feature type="domain" description="Sm" evidence="14">
    <location>
        <begin position="15"/>
        <end position="98"/>
    </location>
</feature>
<feature type="compositionally biased region" description="Low complexity" evidence="9">
    <location>
        <begin position="1"/>
        <end position="13"/>
    </location>
</feature>
<dbReference type="GO" id="GO:0006397">
    <property type="term" value="P:mRNA processing"/>
    <property type="evidence" value="ECO:0007669"/>
    <property type="project" value="UniProtKB-KW"/>
</dbReference>
<dbReference type="Proteomes" id="UP000834106">
    <property type="component" value="Chromosome 9"/>
</dbReference>
<evidence type="ECO:0000313" key="16">
    <source>
        <dbReference type="Proteomes" id="UP000834106"/>
    </source>
</evidence>
<dbReference type="GO" id="GO:0033962">
    <property type="term" value="P:P-body assembly"/>
    <property type="evidence" value="ECO:0007669"/>
    <property type="project" value="TreeGrafter"/>
</dbReference>
<keyword evidence="10" id="KW-1133">Transmembrane helix</keyword>
<organism evidence="15 16">
    <name type="scientific">Fraxinus pennsylvanica</name>
    <dbReference type="NCBI Taxonomy" id="56036"/>
    <lineage>
        <taxon>Eukaryota</taxon>
        <taxon>Viridiplantae</taxon>
        <taxon>Streptophyta</taxon>
        <taxon>Embryophyta</taxon>
        <taxon>Tracheophyta</taxon>
        <taxon>Spermatophyta</taxon>
        <taxon>Magnoliopsida</taxon>
        <taxon>eudicotyledons</taxon>
        <taxon>Gunneridae</taxon>
        <taxon>Pentapetalae</taxon>
        <taxon>asterids</taxon>
        <taxon>lamiids</taxon>
        <taxon>Lamiales</taxon>
        <taxon>Oleaceae</taxon>
        <taxon>Oleeae</taxon>
        <taxon>Fraxinus</taxon>
    </lineage>
</organism>
<dbReference type="SMART" id="SM01271">
    <property type="entry name" value="LSM14"/>
    <property type="match status" value="1"/>
</dbReference>
<dbReference type="InterPro" id="IPR025761">
    <property type="entry name" value="FFD_box"/>
</dbReference>
<feature type="region of interest" description="Disordered" evidence="9">
    <location>
        <begin position="234"/>
        <end position="254"/>
    </location>
</feature>
<comment type="similarity">
    <text evidence="2">Belongs to the LSM14 family.</text>
</comment>
<dbReference type="PANTHER" id="PTHR13586">
    <property type="entry name" value="SCD6 PROTEIN-RELATED"/>
    <property type="match status" value="1"/>
</dbReference>
<dbReference type="AlphaFoldDB" id="A0AAD1ZE08"/>
<evidence type="ECO:0000259" key="12">
    <source>
        <dbReference type="PROSITE" id="PS51513"/>
    </source>
</evidence>
<dbReference type="InterPro" id="IPR025762">
    <property type="entry name" value="DFDF"/>
</dbReference>
<gene>
    <name evidence="15" type="ORF">FPE_LOCUS15521</name>
</gene>
<keyword evidence="5" id="KW-0507">mRNA processing</keyword>
<evidence type="ECO:0000259" key="11">
    <source>
        <dbReference type="PROSITE" id="PS51512"/>
    </source>
</evidence>
<evidence type="ECO:0000256" key="6">
    <source>
        <dbReference type="ARBA" id="ARBA00059323"/>
    </source>
</evidence>
<dbReference type="FunFam" id="2.30.30.100:FF:000033">
    <property type="entry name" value="Trailer hitch, isoform C"/>
    <property type="match status" value="1"/>
</dbReference>
<evidence type="ECO:0000256" key="10">
    <source>
        <dbReference type="SAM" id="Phobius"/>
    </source>
</evidence>
<feature type="domain" description="FFD box profile" evidence="12">
    <location>
        <begin position="488"/>
        <end position="503"/>
    </location>
</feature>
<name>A0AAD1ZE08_9LAMI</name>
<dbReference type="SUPFAM" id="SSF50182">
    <property type="entry name" value="Sm-like ribonucleoproteins"/>
    <property type="match status" value="1"/>
</dbReference>
<dbReference type="Pfam" id="PF12701">
    <property type="entry name" value="LSM14"/>
    <property type="match status" value="1"/>
</dbReference>
<feature type="domain" description="DFDF" evidence="11">
    <location>
        <begin position="424"/>
        <end position="460"/>
    </location>
</feature>
<dbReference type="GO" id="GO:0000932">
    <property type="term" value="C:P-body"/>
    <property type="evidence" value="ECO:0007669"/>
    <property type="project" value="UniProtKB-SubCell"/>
</dbReference>
<feature type="domain" description="TFG box profile" evidence="13">
    <location>
        <begin position="510"/>
        <end position="530"/>
    </location>
</feature>
<dbReference type="EMBL" id="OU503044">
    <property type="protein sequence ID" value="CAI9768091.1"/>
    <property type="molecule type" value="Genomic_DNA"/>
</dbReference>
<feature type="transmembrane region" description="Helical" evidence="10">
    <location>
        <begin position="572"/>
        <end position="588"/>
    </location>
</feature>
<dbReference type="InterPro" id="IPR019050">
    <property type="entry name" value="FDF_dom"/>
</dbReference>
<protein>
    <recommendedName>
        <fullName evidence="17">Protein decapping 5</fullName>
    </recommendedName>
</protein>
<comment type="subcellular location">
    <subcellularLocation>
        <location evidence="1">Cytoplasm</location>
        <location evidence="1">P-body</location>
    </subcellularLocation>
</comment>
<feature type="short sequence motif" description="FFD box" evidence="7">
    <location>
        <begin position="488"/>
        <end position="503"/>
    </location>
</feature>
<dbReference type="InterPro" id="IPR025768">
    <property type="entry name" value="TFG_box"/>
</dbReference>
<comment type="function">
    <text evidence="6">As a component of the decapping complex, involved in the degradation of mRNAs. Promotes P-body formation. Translational repressor.</text>
</comment>
<dbReference type="CDD" id="cd01736">
    <property type="entry name" value="LSm14_N"/>
    <property type="match status" value="1"/>
</dbReference>
<feature type="region of interest" description="Disordered" evidence="9">
    <location>
        <begin position="1"/>
        <end position="22"/>
    </location>
</feature>
<evidence type="ECO:0000313" key="15">
    <source>
        <dbReference type="EMBL" id="CAI9768091.1"/>
    </source>
</evidence>
<dbReference type="GO" id="GO:0003729">
    <property type="term" value="F:mRNA binding"/>
    <property type="evidence" value="ECO:0007669"/>
    <property type="project" value="TreeGrafter"/>
</dbReference>
<proteinExistence type="inferred from homology"/>
<dbReference type="PROSITE" id="PS51512">
    <property type="entry name" value="DFDF"/>
    <property type="match status" value="1"/>
</dbReference>